<evidence type="ECO:0008006" key="4">
    <source>
        <dbReference type="Google" id="ProtNLM"/>
    </source>
</evidence>
<dbReference type="EMBL" id="FMVF01000011">
    <property type="protein sequence ID" value="SCY79803.1"/>
    <property type="molecule type" value="Genomic_DNA"/>
</dbReference>
<name>A0A1G5IUP0_9FLAO</name>
<evidence type="ECO:0000313" key="2">
    <source>
        <dbReference type="EMBL" id="SCY79803.1"/>
    </source>
</evidence>
<sequence>MKKMILGAVALLFAMTVQAQNTNVTQTSKTTVTTIKDSEGEKQVVKEQKKTEAQDIKFKETAGDPLNKEMATTPTQVLETTSITNPDGSTRTVNVDRSAVYTSTSGNKYTLALDPMGYRVTSDQLKKPALLRSTSTNSYIYRSKDQTAVGYFDTEGNFVLETYDDKSDKVSIEKFTRVR</sequence>
<evidence type="ECO:0000256" key="1">
    <source>
        <dbReference type="SAM" id="SignalP"/>
    </source>
</evidence>
<reference evidence="2 3" key="1">
    <citation type="submission" date="2016-10" db="EMBL/GenBank/DDBJ databases">
        <authorList>
            <person name="de Groot N.N."/>
        </authorList>
    </citation>
    <scope>NUCLEOTIDE SEQUENCE [LARGE SCALE GENOMIC DNA]</scope>
    <source>
        <strain evidence="2 3">CGMCC 1.7031</strain>
    </source>
</reference>
<accession>A0A1G5IUP0</accession>
<dbReference type="RefSeq" id="WP_091144146.1">
    <property type="nucleotide sequence ID" value="NZ_FMVF01000011.1"/>
</dbReference>
<organism evidence="2 3">
    <name type="scientific">Flavobacterium caeni</name>
    <dbReference type="NCBI Taxonomy" id="490189"/>
    <lineage>
        <taxon>Bacteria</taxon>
        <taxon>Pseudomonadati</taxon>
        <taxon>Bacteroidota</taxon>
        <taxon>Flavobacteriia</taxon>
        <taxon>Flavobacteriales</taxon>
        <taxon>Flavobacteriaceae</taxon>
        <taxon>Flavobacterium</taxon>
    </lineage>
</organism>
<evidence type="ECO:0000313" key="3">
    <source>
        <dbReference type="Proteomes" id="UP000199354"/>
    </source>
</evidence>
<keyword evidence="1" id="KW-0732">Signal</keyword>
<feature type="chain" id="PRO_5011734957" description="YD repeat-containing protein" evidence="1">
    <location>
        <begin position="20"/>
        <end position="179"/>
    </location>
</feature>
<gene>
    <name evidence="2" type="ORF">SAMN02927903_02412</name>
</gene>
<dbReference type="OrthoDB" id="1144137at2"/>
<dbReference type="Proteomes" id="UP000199354">
    <property type="component" value="Unassembled WGS sequence"/>
</dbReference>
<proteinExistence type="predicted"/>
<feature type="signal peptide" evidence="1">
    <location>
        <begin position="1"/>
        <end position="19"/>
    </location>
</feature>
<protein>
    <recommendedName>
        <fullName evidence="4">YD repeat-containing protein</fullName>
    </recommendedName>
</protein>
<dbReference type="AlphaFoldDB" id="A0A1G5IUP0"/>
<keyword evidence="3" id="KW-1185">Reference proteome</keyword>